<evidence type="ECO:0000313" key="2">
    <source>
        <dbReference type="EMBL" id="KAF2488938.1"/>
    </source>
</evidence>
<protein>
    <submittedName>
        <fullName evidence="2">Uncharacterized protein</fullName>
    </submittedName>
</protein>
<dbReference type="EMBL" id="MU004200">
    <property type="protein sequence ID" value="KAF2488938.1"/>
    <property type="molecule type" value="Genomic_DNA"/>
</dbReference>
<dbReference type="Proteomes" id="UP000799750">
    <property type="component" value="Unassembled WGS sequence"/>
</dbReference>
<keyword evidence="3" id="KW-1185">Reference proteome</keyword>
<dbReference type="AlphaFoldDB" id="A0A6A6Q923"/>
<name>A0A6A6Q923_9PEZI</name>
<gene>
    <name evidence="2" type="ORF">BU16DRAFT_218289</name>
</gene>
<organism evidence="2 3">
    <name type="scientific">Lophium mytilinum</name>
    <dbReference type="NCBI Taxonomy" id="390894"/>
    <lineage>
        <taxon>Eukaryota</taxon>
        <taxon>Fungi</taxon>
        <taxon>Dikarya</taxon>
        <taxon>Ascomycota</taxon>
        <taxon>Pezizomycotina</taxon>
        <taxon>Dothideomycetes</taxon>
        <taxon>Pleosporomycetidae</taxon>
        <taxon>Mytilinidiales</taxon>
        <taxon>Mytilinidiaceae</taxon>
        <taxon>Lophium</taxon>
    </lineage>
</organism>
<evidence type="ECO:0000256" key="1">
    <source>
        <dbReference type="SAM" id="MobiDB-lite"/>
    </source>
</evidence>
<feature type="region of interest" description="Disordered" evidence="1">
    <location>
        <begin position="81"/>
        <end position="113"/>
    </location>
</feature>
<feature type="region of interest" description="Disordered" evidence="1">
    <location>
        <begin position="9"/>
        <end position="33"/>
    </location>
</feature>
<accession>A0A6A6Q923</accession>
<proteinExistence type="predicted"/>
<evidence type="ECO:0000313" key="3">
    <source>
        <dbReference type="Proteomes" id="UP000799750"/>
    </source>
</evidence>
<sequence length="183" mass="20430">MWTDRLLASLGHGRSTTATPNAAPCSESLRNTPIQPQISTNLDAEAMEANDDVLDFDNSLAEDFSSEAPKTDEIQITNARAETIADSPRQNRTHRADLDAGPDSNPANCAVPIEGGTKHRKRRVVLKFAFLHRTYRKIVDRAKRKLSSSKAQPDVRSPFQNFPSREAYLRWLVAIHRGLLSHD</sequence>
<reference evidence="2" key="1">
    <citation type="journal article" date="2020" name="Stud. Mycol.">
        <title>101 Dothideomycetes genomes: a test case for predicting lifestyles and emergence of pathogens.</title>
        <authorList>
            <person name="Haridas S."/>
            <person name="Albert R."/>
            <person name="Binder M."/>
            <person name="Bloem J."/>
            <person name="Labutti K."/>
            <person name="Salamov A."/>
            <person name="Andreopoulos B."/>
            <person name="Baker S."/>
            <person name="Barry K."/>
            <person name="Bills G."/>
            <person name="Bluhm B."/>
            <person name="Cannon C."/>
            <person name="Castanera R."/>
            <person name="Culley D."/>
            <person name="Daum C."/>
            <person name="Ezra D."/>
            <person name="Gonzalez J."/>
            <person name="Henrissat B."/>
            <person name="Kuo A."/>
            <person name="Liang C."/>
            <person name="Lipzen A."/>
            <person name="Lutzoni F."/>
            <person name="Magnuson J."/>
            <person name="Mondo S."/>
            <person name="Nolan M."/>
            <person name="Ohm R."/>
            <person name="Pangilinan J."/>
            <person name="Park H.-J."/>
            <person name="Ramirez L."/>
            <person name="Alfaro M."/>
            <person name="Sun H."/>
            <person name="Tritt A."/>
            <person name="Yoshinaga Y."/>
            <person name="Zwiers L.-H."/>
            <person name="Turgeon B."/>
            <person name="Goodwin S."/>
            <person name="Spatafora J."/>
            <person name="Crous P."/>
            <person name="Grigoriev I."/>
        </authorList>
    </citation>
    <scope>NUCLEOTIDE SEQUENCE</scope>
    <source>
        <strain evidence="2">CBS 269.34</strain>
    </source>
</reference>